<proteinExistence type="predicted"/>
<feature type="coiled-coil region" evidence="1">
    <location>
        <begin position="29"/>
        <end position="56"/>
    </location>
</feature>
<dbReference type="Proteomes" id="UP000494040">
    <property type="component" value="Unassembled WGS sequence"/>
</dbReference>
<name>A0A8I6S4B1_CIMLE</name>
<dbReference type="RefSeq" id="XP_014255513.1">
    <property type="nucleotide sequence ID" value="XM_014400027.2"/>
</dbReference>
<evidence type="ECO:0000313" key="3">
    <source>
        <dbReference type="Proteomes" id="UP000494040"/>
    </source>
</evidence>
<dbReference type="AlphaFoldDB" id="A0A8I6S4B1"/>
<dbReference type="EnsemblMetazoa" id="XM_014400027.2">
    <property type="protein sequence ID" value="XP_014255513.1"/>
    <property type="gene ID" value="LOC106670039"/>
</dbReference>
<dbReference type="GeneID" id="106670039"/>
<keyword evidence="1" id="KW-0175">Coiled coil</keyword>
<evidence type="ECO:0000313" key="2">
    <source>
        <dbReference type="EnsemblMetazoa" id="XP_014255513.1"/>
    </source>
</evidence>
<organism evidence="2 3">
    <name type="scientific">Cimex lectularius</name>
    <name type="common">Bed bug</name>
    <name type="synonym">Acanthia lectularia</name>
    <dbReference type="NCBI Taxonomy" id="79782"/>
    <lineage>
        <taxon>Eukaryota</taxon>
        <taxon>Metazoa</taxon>
        <taxon>Ecdysozoa</taxon>
        <taxon>Arthropoda</taxon>
        <taxon>Hexapoda</taxon>
        <taxon>Insecta</taxon>
        <taxon>Pterygota</taxon>
        <taxon>Neoptera</taxon>
        <taxon>Paraneoptera</taxon>
        <taxon>Hemiptera</taxon>
        <taxon>Heteroptera</taxon>
        <taxon>Panheteroptera</taxon>
        <taxon>Cimicomorpha</taxon>
        <taxon>Cimicidae</taxon>
        <taxon>Cimex</taxon>
    </lineage>
</organism>
<keyword evidence="3" id="KW-1185">Reference proteome</keyword>
<accession>A0A8I6S4B1</accession>
<dbReference type="OrthoDB" id="6066489at2759"/>
<reference evidence="2" key="1">
    <citation type="submission" date="2022-01" db="UniProtKB">
        <authorList>
            <consortium name="EnsemblMetazoa"/>
        </authorList>
    </citation>
    <scope>IDENTIFICATION</scope>
</reference>
<dbReference type="Gene3D" id="1.20.5.990">
    <property type="entry name" value="Nemo cc2-lz domain - 1d5 darpin complex"/>
    <property type="match status" value="1"/>
</dbReference>
<protein>
    <submittedName>
        <fullName evidence="2">Uncharacterized protein</fullName>
    </submittedName>
</protein>
<evidence type="ECO:0000256" key="1">
    <source>
        <dbReference type="SAM" id="Coils"/>
    </source>
</evidence>
<feature type="coiled-coil region" evidence="1">
    <location>
        <begin position="121"/>
        <end position="176"/>
    </location>
</feature>
<sequence length="402" mass="45941">MRMKDVHLLDPTAIFIATRGLRIADQNITENKVSEYEELKKKLRSCQDEVFKLQAANADLTQVNKRWHRYNTDMQIFIDKLQSTIRDQQEQINNIGEGSFFSDKKVIQPDEDNTPCQRIDCKNLTEEVERLKGEVEHLQFQVRSHKDDWEAEKNEKQEAVKERDALQQRLNNVLRDLCVNTRGSESENKKSCCQRCRNCENHVENQPPRLQAYESGHHHKQILSGLFLGDDNIQCDDGYSKASKAFNPEDEARSLERYGLEDTACALRPKEESYSLTSTLPLISPPEVSPCSSNGSMHSEHRTFSMGIKSGGNLVTSYFQLPVVKSSSAPDRHSAFKKAPFVNSISLSVLPPPGKGKSKREVQNDRVESQTDDDFVCPHCSAVFQHDKHLKFLDHFENCQSK</sequence>